<protein>
    <recommendedName>
        <fullName evidence="3">NUDIX domain-containing protein</fullName>
    </recommendedName>
</protein>
<reference evidence="1 2" key="1">
    <citation type="submission" date="2016-10" db="EMBL/GenBank/DDBJ databases">
        <authorList>
            <person name="de Groot N.N."/>
        </authorList>
    </citation>
    <scope>NUCLEOTIDE SEQUENCE [LARGE SCALE GENOMIC DNA]</scope>
    <source>
        <strain evidence="1 2">DSM 28129</strain>
    </source>
</reference>
<name>A0A1G7TPE7_9BACL</name>
<proteinExistence type="predicted"/>
<dbReference type="Gene3D" id="3.90.79.10">
    <property type="entry name" value="Nucleoside Triphosphate Pyrophosphohydrolase"/>
    <property type="match status" value="1"/>
</dbReference>
<dbReference type="InterPro" id="IPR015797">
    <property type="entry name" value="NUDIX_hydrolase-like_dom_sf"/>
</dbReference>
<accession>A0A1G7TPE7</accession>
<sequence>MMEETQETIERELHEEYGWKIKSKRLVWIVENFFRLDNKDFHELGFYYLIQIDDGIEVTETEFNCLEGISVSRWIHISELDQYPIVPEFIRQGIDIGQLQQTREVRHIMNRG</sequence>
<dbReference type="Proteomes" id="UP000198972">
    <property type="component" value="Unassembled WGS sequence"/>
</dbReference>
<dbReference type="STRING" id="670482.SAMN04488542_13835"/>
<evidence type="ECO:0000313" key="1">
    <source>
        <dbReference type="EMBL" id="SDG36884.1"/>
    </source>
</evidence>
<evidence type="ECO:0008006" key="3">
    <source>
        <dbReference type="Google" id="ProtNLM"/>
    </source>
</evidence>
<organism evidence="1 2">
    <name type="scientific">Fontibacillus panacisegetis</name>
    <dbReference type="NCBI Taxonomy" id="670482"/>
    <lineage>
        <taxon>Bacteria</taxon>
        <taxon>Bacillati</taxon>
        <taxon>Bacillota</taxon>
        <taxon>Bacilli</taxon>
        <taxon>Bacillales</taxon>
        <taxon>Paenibacillaceae</taxon>
        <taxon>Fontibacillus</taxon>
    </lineage>
</organism>
<dbReference type="EMBL" id="FNBG01000038">
    <property type="protein sequence ID" value="SDG36884.1"/>
    <property type="molecule type" value="Genomic_DNA"/>
</dbReference>
<gene>
    <name evidence="1" type="ORF">SAMN04488542_13835</name>
</gene>
<evidence type="ECO:0000313" key="2">
    <source>
        <dbReference type="Proteomes" id="UP000198972"/>
    </source>
</evidence>
<keyword evidence="2" id="KW-1185">Reference proteome</keyword>
<dbReference type="SUPFAM" id="SSF55811">
    <property type="entry name" value="Nudix"/>
    <property type="match status" value="1"/>
</dbReference>
<dbReference type="AlphaFoldDB" id="A0A1G7TPE7"/>